<dbReference type="InterPro" id="IPR036400">
    <property type="entry name" value="Cyt_B5-like_heme/steroid_sf"/>
</dbReference>
<name>A0AA35WTG4_GEOBA</name>
<keyword evidence="7" id="KW-1185">Reference proteome</keyword>
<dbReference type="Gene3D" id="3.10.120.10">
    <property type="entry name" value="Cytochrome b5-like heme/steroid binding domain"/>
    <property type="match status" value="1"/>
</dbReference>
<sequence length="220" mass="24642">MGGKRTVITAEEVELHNEAGGFWTIVNGKVYDLESAERSCISERLSEYAGKDATKEFDDADHSDIAMALVEKCLVGDYTERGQTQSEASGTDYRLSSILVDTERTLAVLQGLRASLMVHSIPVSPEEEESEKWLSTDIFSGGFELQPFTSQELYHHGRTDKHPATKRFVSRTFSQPLSLDANRAFIAGFVNSDVQDEKVTVFLSLVHRYCRHRNLVIPSH</sequence>
<gene>
    <name evidence="6" type="ORF">GBAR_LOCUS14938</name>
</gene>
<evidence type="ECO:0000256" key="4">
    <source>
        <dbReference type="ARBA" id="ARBA00038168"/>
    </source>
</evidence>
<dbReference type="Pfam" id="PF00173">
    <property type="entry name" value="Cyt-b5"/>
    <property type="match status" value="1"/>
</dbReference>
<dbReference type="InterPro" id="IPR050668">
    <property type="entry name" value="Cytochrome_b5"/>
</dbReference>
<dbReference type="SUPFAM" id="SSF55856">
    <property type="entry name" value="Cytochrome b5-like heme/steroid binding domain"/>
    <property type="match status" value="1"/>
</dbReference>
<dbReference type="EMBL" id="CASHTH010002191">
    <property type="protein sequence ID" value="CAI8025917.1"/>
    <property type="molecule type" value="Genomic_DNA"/>
</dbReference>
<feature type="domain" description="Cytochrome b5 heme-binding" evidence="5">
    <location>
        <begin position="5"/>
        <end position="79"/>
    </location>
</feature>
<dbReference type="GO" id="GO:0016020">
    <property type="term" value="C:membrane"/>
    <property type="evidence" value="ECO:0007669"/>
    <property type="project" value="TreeGrafter"/>
</dbReference>
<dbReference type="PANTHER" id="PTHR19359">
    <property type="entry name" value="CYTOCHROME B5"/>
    <property type="match status" value="1"/>
</dbReference>
<proteinExistence type="inferred from homology"/>
<evidence type="ECO:0000256" key="1">
    <source>
        <dbReference type="ARBA" id="ARBA00022617"/>
    </source>
</evidence>
<dbReference type="GO" id="GO:0046872">
    <property type="term" value="F:metal ion binding"/>
    <property type="evidence" value="ECO:0007669"/>
    <property type="project" value="UniProtKB-KW"/>
</dbReference>
<keyword evidence="1" id="KW-0349">Heme</keyword>
<dbReference type="AlphaFoldDB" id="A0AA35WTG4"/>
<evidence type="ECO:0000259" key="5">
    <source>
        <dbReference type="PROSITE" id="PS50255"/>
    </source>
</evidence>
<keyword evidence="2" id="KW-0479">Metal-binding</keyword>
<evidence type="ECO:0000256" key="2">
    <source>
        <dbReference type="ARBA" id="ARBA00022723"/>
    </source>
</evidence>
<dbReference type="InterPro" id="IPR001199">
    <property type="entry name" value="Cyt_B5-like_heme/steroid-bd"/>
</dbReference>
<reference evidence="6" key="1">
    <citation type="submission" date="2023-03" db="EMBL/GenBank/DDBJ databases">
        <authorList>
            <person name="Steffen K."/>
            <person name="Cardenas P."/>
        </authorList>
    </citation>
    <scope>NUCLEOTIDE SEQUENCE</scope>
</reference>
<accession>A0AA35WTG4</accession>
<keyword evidence="3" id="KW-0408">Iron</keyword>
<comment type="caution">
    <text evidence="6">The sequence shown here is derived from an EMBL/GenBank/DDBJ whole genome shotgun (WGS) entry which is preliminary data.</text>
</comment>
<organism evidence="6 7">
    <name type="scientific">Geodia barretti</name>
    <name type="common">Barrett's horny sponge</name>
    <dbReference type="NCBI Taxonomy" id="519541"/>
    <lineage>
        <taxon>Eukaryota</taxon>
        <taxon>Metazoa</taxon>
        <taxon>Porifera</taxon>
        <taxon>Demospongiae</taxon>
        <taxon>Heteroscleromorpha</taxon>
        <taxon>Tetractinellida</taxon>
        <taxon>Astrophorina</taxon>
        <taxon>Geodiidae</taxon>
        <taxon>Geodia</taxon>
    </lineage>
</organism>
<dbReference type="SMART" id="SM01117">
    <property type="entry name" value="Cyt-b5"/>
    <property type="match status" value="1"/>
</dbReference>
<dbReference type="Proteomes" id="UP001174909">
    <property type="component" value="Unassembled WGS sequence"/>
</dbReference>
<dbReference type="GO" id="GO:0020037">
    <property type="term" value="F:heme binding"/>
    <property type="evidence" value="ECO:0007669"/>
    <property type="project" value="TreeGrafter"/>
</dbReference>
<evidence type="ECO:0000313" key="7">
    <source>
        <dbReference type="Proteomes" id="UP001174909"/>
    </source>
</evidence>
<evidence type="ECO:0000256" key="3">
    <source>
        <dbReference type="ARBA" id="ARBA00023004"/>
    </source>
</evidence>
<evidence type="ECO:0000313" key="6">
    <source>
        <dbReference type="EMBL" id="CAI8025917.1"/>
    </source>
</evidence>
<comment type="similarity">
    <text evidence="4">Belongs to the cytochrome b5 family.</text>
</comment>
<dbReference type="PROSITE" id="PS50255">
    <property type="entry name" value="CYTOCHROME_B5_2"/>
    <property type="match status" value="1"/>
</dbReference>
<protein>
    <submittedName>
        <fullName evidence="6">E3 ubiquitin-protein ligase HERC2</fullName>
    </submittedName>
</protein>